<reference evidence="8 9" key="1">
    <citation type="submission" date="2020-01" db="EMBL/GenBank/DDBJ databases">
        <title>Sulfitobacter sediminilitoris sp. nov., isolated from a tidal flat.</title>
        <authorList>
            <person name="Park S."/>
            <person name="Yoon J.-H."/>
        </authorList>
    </citation>
    <scope>NUCLEOTIDE SEQUENCE [LARGE SCALE GENOMIC DNA]</scope>
    <source>
        <strain evidence="8 9">JBTF-M27</strain>
    </source>
</reference>
<dbReference type="PANTHER" id="PTHR43133">
    <property type="entry name" value="RNA POLYMERASE ECF-TYPE SIGMA FACTO"/>
    <property type="match status" value="1"/>
</dbReference>
<evidence type="ECO:0000256" key="3">
    <source>
        <dbReference type="ARBA" id="ARBA00023082"/>
    </source>
</evidence>
<evidence type="ECO:0000256" key="1">
    <source>
        <dbReference type="ARBA" id="ARBA00010641"/>
    </source>
</evidence>
<dbReference type="AlphaFoldDB" id="A0A6P0C503"/>
<dbReference type="GO" id="GO:0003677">
    <property type="term" value="F:DNA binding"/>
    <property type="evidence" value="ECO:0007669"/>
    <property type="project" value="InterPro"/>
</dbReference>
<organism evidence="8 9">
    <name type="scientific">Sulfitobacter sediminilitoris</name>
    <dbReference type="NCBI Taxonomy" id="2698830"/>
    <lineage>
        <taxon>Bacteria</taxon>
        <taxon>Pseudomonadati</taxon>
        <taxon>Pseudomonadota</taxon>
        <taxon>Alphaproteobacteria</taxon>
        <taxon>Rhodobacterales</taxon>
        <taxon>Roseobacteraceae</taxon>
        <taxon>Sulfitobacter</taxon>
    </lineage>
</organism>
<dbReference type="GO" id="GO:0016987">
    <property type="term" value="F:sigma factor activity"/>
    <property type="evidence" value="ECO:0007669"/>
    <property type="project" value="UniProtKB-KW"/>
</dbReference>
<protein>
    <submittedName>
        <fullName evidence="8">Sigma-70 family RNA polymerase sigma factor</fullName>
    </submittedName>
</protein>
<dbReference type="Pfam" id="PF08281">
    <property type="entry name" value="Sigma70_r4_2"/>
    <property type="match status" value="1"/>
</dbReference>
<keyword evidence="3" id="KW-0731">Sigma factor</keyword>
<name>A0A6P0C503_9RHOB</name>
<dbReference type="InterPro" id="IPR013324">
    <property type="entry name" value="RNA_pol_sigma_r3/r4-like"/>
</dbReference>
<evidence type="ECO:0000256" key="4">
    <source>
        <dbReference type="ARBA" id="ARBA00023163"/>
    </source>
</evidence>
<dbReference type="Proteomes" id="UP000468591">
    <property type="component" value="Unassembled WGS sequence"/>
</dbReference>
<dbReference type="Pfam" id="PF04542">
    <property type="entry name" value="Sigma70_r2"/>
    <property type="match status" value="1"/>
</dbReference>
<dbReference type="RefSeq" id="WP_164351779.1">
    <property type="nucleotide sequence ID" value="NZ_JAABNT010000001.1"/>
</dbReference>
<feature type="coiled-coil region" evidence="5">
    <location>
        <begin position="13"/>
        <end position="40"/>
    </location>
</feature>
<evidence type="ECO:0000256" key="2">
    <source>
        <dbReference type="ARBA" id="ARBA00023015"/>
    </source>
</evidence>
<dbReference type="InterPro" id="IPR039425">
    <property type="entry name" value="RNA_pol_sigma-70-like"/>
</dbReference>
<dbReference type="PANTHER" id="PTHR43133:SF25">
    <property type="entry name" value="RNA POLYMERASE SIGMA FACTOR RFAY-RELATED"/>
    <property type="match status" value="1"/>
</dbReference>
<dbReference type="SUPFAM" id="SSF88946">
    <property type="entry name" value="Sigma2 domain of RNA polymerase sigma factors"/>
    <property type="match status" value="1"/>
</dbReference>
<dbReference type="InterPro" id="IPR007627">
    <property type="entry name" value="RNA_pol_sigma70_r2"/>
</dbReference>
<dbReference type="NCBIfam" id="TIGR02937">
    <property type="entry name" value="sigma70-ECF"/>
    <property type="match status" value="1"/>
</dbReference>
<keyword evidence="5" id="KW-0175">Coiled coil</keyword>
<dbReference type="Gene3D" id="1.10.1740.10">
    <property type="match status" value="1"/>
</dbReference>
<evidence type="ECO:0000259" key="6">
    <source>
        <dbReference type="Pfam" id="PF04542"/>
    </source>
</evidence>
<accession>A0A6P0C503</accession>
<keyword evidence="4" id="KW-0804">Transcription</keyword>
<proteinExistence type="inferred from homology"/>
<evidence type="ECO:0000313" key="9">
    <source>
        <dbReference type="Proteomes" id="UP000468591"/>
    </source>
</evidence>
<gene>
    <name evidence="8" type="ORF">GV827_00735</name>
</gene>
<dbReference type="EMBL" id="JAABNT010000001">
    <property type="protein sequence ID" value="NEK20927.1"/>
    <property type="molecule type" value="Genomic_DNA"/>
</dbReference>
<dbReference type="InterPro" id="IPR036388">
    <property type="entry name" value="WH-like_DNA-bd_sf"/>
</dbReference>
<sequence length="163" mass="18316">MTKTDTDAISDILPKLLRRARRLARNRDEAEDMAQETALRLCQALARHDNIEAPERYAMIMLHNLARQRWRSRRPTEELTEDMAQAAPLAPARIACTELQAAIERLPADQAALMRLVMLGETSPQVLAQRVGVPKGTVMSRLGRARARLREEIGLEGSVVELL</sequence>
<evidence type="ECO:0000256" key="5">
    <source>
        <dbReference type="SAM" id="Coils"/>
    </source>
</evidence>
<feature type="domain" description="RNA polymerase sigma factor 70 region 4 type 2" evidence="7">
    <location>
        <begin position="98"/>
        <end position="149"/>
    </location>
</feature>
<dbReference type="GO" id="GO:0006352">
    <property type="term" value="P:DNA-templated transcription initiation"/>
    <property type="evidence" value="ECO:0007669"/>
    <property type="project" value="InterPro"/>
</dbReference>
<comment type="similarity">
    <text evidence="1">Belongs to the sigma-70 factor family. ECF subfamily.</text>
</comment>
<dbReference type="InterPro" id="IPR013249">
    <property type="entry name" value="RNA_pol_sigma70_r4_t2"/>
</dbReference>
<comment type="caution">
    <text evidence="8">The sequence shown here is derived from an EMBL/GenBank/DDBJ whole genome shotgun (WGS) entry which is preliminary data.</text>
</comment>
<dbReference type="SUPFAM" id="SSF88659">
    <property type="entry name" value="Sigma3 and sigma4 domains of RNA polymerase sigma factors"/>
    <property type="match status" value="1"/>
</dbReference>
<dbReference type="InterPro" id="IPR014284">
    <property type="entry name" value="RNA_pol_sigma-70_dom"/>
</dbReference>
<keyword evidence="9" id="KW-1185">Reference proteome</keyword>
<dbReference type="Gene3D" id="1.10.10.10">
    <property type="entry name" value="Winged helix-like DNA-binding domain superfamily/Winged helix DNA-binding domain"/>
    <property type="match status" value="1"/>
</dbReference>
<feature type="domain" description="RNA polymerase sigma-70 region 2" evidence="6">
    <location>
        <begin position="11"/>
        <end position="74"/>
    </location>
</feature>
<evidence type="ECO:0000313" key="8">
    <source>
        <dbReference type="EMBL" id="NEK20927.1"/>
    </source>
</evidence>
<keyword evidence="2" id="KW-0805">Transcription regulation</keyword>
<evidence type="ECO:0000259" key="7">
    <source>
        <dbReference type="Pfam" id="PF08281"/>
    </source>
</evidence>
<dbReference type="InterPro" id="IPR013325">
    <property type="entry name" value="RNA_pol_sigma_r2"/>
</dbReference>